<protein>
    <submittedName>
        <fullName evidence="2">ImmA/IrrE family metallo-endopeptidase</fullName>
    </submittedName>
</protein>
<comment type="caution">
    <text evidence="2">The sequence shown here is derived from an EMBL/GenBank/DDBJ whole genome shotgun (WGS) entry which is preliminary data.</text>
</comment>
<sequence>MRLSDEQYECIKQAVLDMFITYDIKCVPISAFEIAIKIGLTVIPYSALEDEKKSVALRISKDGYSVETNGGEWIIFYNDECKSYGRINQTIMHEIAHYFLEHIREGEEEEAEAKFFAKYALAPPPLIHRMIENVNAEAIMQTFDLSYEAACNAYKYYCKWLRFGNEDYTLYEICMIQLFEVA</sequence>
<evidence type="ECO:0000259" key="1">
    <source>
        <dbReference type="Pfam" id="PF06114"/>
    </source>
</evidence>
<proteinExistence type="predicted"/>
<organism evidence="2 3">
    <name type="scientific">Candidatus Mediterraneibacter pullicola</name>
    <dbReference type="NCBI Taxonomy" id="2838682"/>
    <lineage>
        <taxon>Bacteria</taxon>
        <taxon>Bacillati</taxon>
        <taxon>Bacillota</taxon>
        <taxon>Clostridia</taxon>
        <taxon>Lachnospirales</taxon>
        <taxon>Lachnospiraceae</taxon>
        <taxon>Mediterraneibacter</taxon>
    </lineage>
</organism>
<evidence type="ECO:0000313" key="2">
    <source>
        <dbReference type="EMBL" id="HJA06517.1"/>
    </source>
</evidence>
<dbReference type="Proteomes" id="UP000824223">
    <property type="component" value="Unassembled WGS sequence"/>
</dbReference>
<feature type="domain" description="IrrE N-terminal-like" evidence="1">
    <location>
        <begin position="67"/>
        <end position="152"/>
    </location>
</feature>
<dbReference type="Gene3D" id="1.10.10.2910">
    <property type="match status" value="1"/>
</dbReference>
<gene>
    <name evidence="2" type="ORF">H9798_05125</name>
</gene>
<evidence type="ECO:0000313" key="3">
    <source>
        <dbReference type="Proteomes" id="UP000824223"/>
    </source>
</evidence>
<name>A0A9D2H880_9FIRM</name>
<reference evidence="2" key="1">
    <citation type="journal article" date="2021" name="PeerJ">
        <title>Extensive microbial diversity within the chicken gut microbiome revealed by metagenomics and culture.</title>
        <authorList>
            <person name="Gilroy R."/>
            <person name="Ravi A."/>
            <person name="Getino M."/>
            <person name="Pursley I."/>
            <person name="Horton D.L."/>
            <person name="Alikhan N.F."/>
            <person name="Baker D."/>
            <person name="Gharbi K."/>
            <person name="Hall N."/>
            <person name="Watson M."/>
            <person name="Adriaenssens E.M."/>
            <person name="Foster-Nyarko E."/>
            <person name="Jarju S."/>
            <person name="Secka A."/>
            <person name="Antonio M."/>
            <person name="Oren A."/>
            <person name="Chaudhuri R.R."/>
            <person name="La Ragione R."/>
            <person name="Hildebrand F."/>
            <person name="Pallen M.J."/>
        </authorList>
    </citation>
    <scope>NUCLEOTIDE SEQUENCE</scope>
    <source>
        <strain evidence="2">ChiSjej2B20-11307</strain>
    </source>
</reference>
<accession>A0A9D2H880</accession>
<dbReference type="Pfam" id="PF06114">
    <property type="entry name" value="Peptidase_M78"/>
    <property type="match status" value="1"/>
</dbReference>
<dbReference type="AlphaFoldDB" id="A0A9D2H880"/>
<dbReference type="EMBL" id="DXAK01000027">
    <property type="protein sequence ID" value="HJA06517.1"/>
    <property type="molecule type" value="Genomic_DNA"/>
</dbReference>
<dbReference type="InterPro" id="IPR010359">
    <property type="entry name" value="IrrE_HExxH"/>
</dbReference>
<reference evidence="2" key="2">
    <citation type="submission" date="2021-04" db="EMBL/GenBank/DDBJ databases">
        <authorList>
            <person name="Gilroy R."/>
        </authorList>
    </citation>
    <scope>NUCLEOTIDE SEQUENCE</scope>
    <source>
        <strain evidence="2">ChiSjej2B20-11307</strain>
    </source>
</reference>